<comment type="similarity">
    <text evidence="1 5">Belongs to the thiolase-like superfamily. Thiolase family.</text>
</comment>
<evidence type="ECO:0000256" key="1">
    <source>
        <dbReference type="ARBA" id="ARBA00010982"/>
    </source>
</evidence>
<feature type="active site" description="Proton acceptor" evidence="4">
    <location>
        <position position="381"/>
    </location>
</feature>
<dbReference type="Pfam" id="PF02803">
    <property type="entry name" value="Thiolase_C"/>
    <property type="match status" value="1"/>
</dbReference>
<organism evidence="8 9">
    <name type="scientific">Micrococcus luteus</name>
    <name type="common">Micrococcus lysodeikticus</name>
    <dbReference type="NCBI Taxonomy" id="1270"/>
    <lineage>
        <taxon>Bacteria</taxon>
        <taxon>Bacillati</taxon>
        <taxon>Actinomycetota</taxon>
        <taxon>Actinomycetes</taxon>
        <taxon>Micrococcales</taxon>
        <taxon>Micrococcaceae</taxon>
        <taxon>Micrococcus</taxon>
    </lineage>
</organism>
<accession>A0AAX0VL02</accession>
<dbReference type="InterPro" id="IPR020610">
    <property type="entry name" value="Thiolase_AS"/>
</dbReference>
<dbReference type="GO" id="GO:0016747">
    <property type="term" value="F:acyltransferase activity, transferring groups other than amino-acyl groups"/>
    <property type="evidence" value="ECO:0007669"/>
    <property type="project" value="InterPro"/>
</dbReference>
<dbReference type="InterPro" id="IPR016039">
    <property type="entry name" value="Thiolase-like"/>
</dbReference>
<feature type="domain" description="Thiolase N-terminal" evidence="6">
    <location>
        <begin position="11"/>
        <end position="263"/>
    </location>
</feature>
<sequence length="395" mass="41427">MSTAPSSRDAVIVDAVRTPVGRRGGALRDWHPLDLLAHTLDHLVRHSGADADALDDLIAGCALQRGEQAGNVARNALLGAGLPIGLPGTTIDRQCGSGQQAVHFAAQGVRSGEYDWAIGCGVESMSRVDLGPLFAPGGPRGEWYGTRSLARFEGNLPAQGPSAELIVEKWGLTRERLDAYSVQSHRRAAEATREGRFTDSLVPIDGLDRNGDTVALTADEGIRADVDPQKVAALAPVFSPDGAITAGNSSQLSDGAAALLVAERGAAEAAGLRPKARIVSMAVAADDPVLQFTAILAATRRALDQAGLDITDIDLVEVNEAFAPVPLIFMDEFGYPEDQLNVNGGSIAIGHPLGSTGARLLTQLTDELHRRQARYGLLTVCEGGGMANATILERL</sequence>
<comment type="caution">
    <text evidence="8">The sequence shown here is derived from an EMBL/GenBank/DDBJ whole genome shotgun (WGS) entry which is preliminary data.</text>
</comment>
<dbReference type="InterPro" id="IPR002155">
    <property type="entry name" value="Thiolase"/>
</dbReference>
<dbReference type="InterPro" id="IPR020616">
    <property type="entry name" value="Thiolase_N"/>
</dbReference>
<feature type="active site" description="Acyl-thioester intermediate" evidence="4">
    <location>
        <position position="95"/>
    </location>
</feature>
<dbReference type="Proteomes" id="UP000234847">
    <property type="component" value="Unassembled WGS sequence"/>
</dbReference>
<evidence type="ECO:0000256" key="4">
    <source>
        <dbReference type="PIRSR" id="PIRSR000429-1"/>
    </source>
</evidence>
<reference evidence="8 9" key="1">
    <citation type="submission" date="2017-12" db="EMBL/GenBank/DDBJ databases">
        <title>Phylogenetic diversity of female urinary microbiome.</title>
        <authorList>
            <person name="Thomas-White K."/>
            <person name="Wolfe A.J."/>
        </authorList>
    </citation>
    <scope>NUCLEOTIDE SEQUENCE [LARGE SCALE GENOMIC DNA]</scope>
    <source>
        <strain evidence="8 9">UMB0038</strain>
    </source>
</reference>
<dbReference type="PROSITE" id="PS00099">
    <property type="entry name" value="THIOLASE_3"/>
    <property type="match status" value="1"/>
</dbReference>
<dbReference type="Pfam" id="PF00108">
    <property type="entry name" value="Thiolase_N"/>
    <property type="match status" value="1"/>
</dbReference>
<dbReference type="PANTHER" id="PTHR43365">
    <property type="entry name" value="BLR7806 PROTEIN"/>
    <property type="match status" value="1"/>
</dbReference>
<feature type="active site" description="Proton acceptor" evidence="4">
    <location>
        <position position="351"/>
    </location>
</feature>
<protein>
    <submittedName>
        <fullName evidence="8">Acetyl-CoA C-acyltransferase</fullName>
    </submittedName>
</protein>
<dbReference type="NCBIfam" id="TIGR01930">
    <property type="entry name" value="AcCoA-C-Actrans"/>
    <property type="match status" value="1"/>
</dbReference>
<dbReference type="AlphaFoldDB" id="A0AAX0VL02"/>
<evidence type="ECO:0000259" key="7">
    <source>
        <dbReference type="Pfam" id="PF02803"/>
    </source>
</evidence>
<keyword evidence="2 5" id="KW-0808">Transferase</keyword>
<evidence type="ECO:0000313" key="9">
    <source>
        <dbReference type="Proteomes" id="UP000234847"/>
    </source>
</evidence>
<dbReference type="InterPro" id="IPR020613">
    <property type="entry name" value="Thiolase_CS"/>
</dbReference>
<keyword evidence="3 5" id="KW-0012">Acyltransferase</keyword>
<evidence type="ECO:0000256" key="3">
    <source>
        <dbReference type="ARBA" id="ARBA00023315"/>
    </source>
</evidence>
<dbReference type="PIRSF" id="PIRSF000429">
    <property type="entry name" value="Ac-CoA_Ac_transf"/>
    <property type="match status" value="1"/>
</dbReference>
<feature type="domain" description="Thiolase C-terminal" evidence="7">
    <location>
        <begin position="273"/>
        <end position="394"/>
    </location>
</feature>
<dbReference type="CDD" id="cd00751">
    <property type="entry name" value="thiolase"/>
    <property type="match status" value="1"/>
</dbReference>
<evidence type="ECO:0000259" key="6">
    <source>
        <dbReference type="Pfam" id="PF00108"/>
    </source>
</evidence>
<dbReference type="InterPro" id="IPR020617">
    <property type="entry name" value="Thiolase_C"/>
</dbReference>
<dbReference type="RefSeq" id="WP_069941759.1">
    <property type="nucleotide sequence ID" value="NZ_CBDRLR010000004.1"/>
</dbReference>
<dbReference type="PANTHER" id="PTHR43365:SF1">
    <property type="entry name" value="ACETYL-COA C-ACYLTRANSFERASE"/>
    <property type="match status" value="1"/>
</dbReference>
<dbReference type="EMBL" id="PKJT01000004">
    <property type="protein sequence ID" value="PKZ82261.1"/>
    <property type="molecule type" value="Genomic_DNA"/>
</dbReference>
<proteinExistence type="inferred from homology"/>
<evidence type="ECO:0000256" key="2">
    <source>
        <dbReference type="ARBA" id="ARBA00022679"/>
    </source>
</evidence>
<dbReference type="SUPFAM" id="SSF53901">
    <property type="entry name" value="Thiolase-like"/>
    <property type="match status" value="2"/>
</dbReference>
<evidence type="ECO:0000313" key="8">
    <source>
        <dbReference type="EMBL" id="PKZ82261.1"/>
    </source>
</evidence>
<gene>
    <name evidence="8" type="ORF">CYJ95_06430</name>
</gene>
<name>A0AAX0VL02_MICLU</name>
<dbReference type="PROSITE" id="PS00737">
    <property type="entry name" value="THIOLASE_2"/>
    <property type="match status" value="1"/>
</dbReference>
<dbReference type="Gene3D" id="3.40.47.10">
    <property type="match status" value="1"/>
</dbReference>
<evidence type="ECO:0000256" key="5">
    <source>
        <dbReference type="RuleBase" id="RU003557"/>
    </source>
</evidence>